<dbReference type="InterPro" id="IPR036249">
    <property type="entry name" value="Thioredoxin-like_sf"/>
</dbReference>
<name>A0A2V1HP47_9MICO</name>
<evidence type="ECO:0000256" key="1">
    <source>
        <dbReference type="SAM" id="Phobius"/>
    </source>
</evidence>
<dbReference type="RefSeq" id="WP_116756840.1">
    <property type="nucleotide sequence ID" value="NZ_JBHUEX010000001.1"/>
</dbReference>
<dbReference type="Gene3D" id="3.40.30.10">
    <property type="entry name" value="Glutaredoxin"/>
    <property type="match status" value="1"/>
</dbReference>
<dbReference type="SUPFAM" id="SSF52833">
    <property type="entry name" value="Thioredoxin-like"/>
    <property type="match status" value="1"/>
</dbReference>
<feature type="transmembrane region" description="Helical" evidence="1">
    <location>
        <begin position="6"/>
        <end position="26"/>
    </location>
</feature>
<dbReference type="AlphaFoldDB" id="A0A2V1HP47"/>
<sequence length="140" mass="14617">MEPVSAILVIVGLVVATTAAGVLWQARTGRARAARADLVVAAELGVDGGFGARGTLLQFSGEFCSTCGPTRRVLRELAEGIDGVVHVDVDVTARPDLAARFNILQTPTTFVLDADGVVRSRFGGAPRRSDVAAKLDELVS</sequence>
<proteinExistence type="predicted"/>
<evidence type="ECO:0000313" key="3">
    <source>
        <dbReference type="EMBL" id="PVZ94328.1"/>
    </source>
</evidence>
<accession>A0A2V1HP47</accession>
<keyword evidence="1" id="KW-0812">Transmembrane</keyword>
<dbReference type="InterPro" id="IPR013766">
    <property type="entry name" value="Thioredoxin_domain"/>
</dbReference>
<reference evidence="3 4" key="1">
    <citation type="submission" date="2018-05" db="EMBL/GenBank/DDBJ databases">
        <title>Amnibacterium sp. M8JJ-5, whole genome shotgun sequence.</title>
        <authorList>
            <person name="Tuo L."/>
        </authorList>
    </citation>
    <scope>NUCLEOTIDE SEQUENCE [LARGE SCALE GENOMIC DNA]</scope>
    <source>
        <strain evidence="3 4">M8JJ-5</strain>
    </source>
</reference>
<dbReference type="OrthoDB" id="1495530at2"/>
<dbReference type="PROSITE" id="PS51352">
    <property type="entry name" value="THIOREDOXIN_2"/>
    <property type="match status" value="1"/>
</dbReference>
<keyword evidence="4" id="KW-1185">Reference proteome</keyword>
<evidence type="ECO:0000313" key="4">
    <source>
        <dbReference type="Proteomes" id="UP000244893"/>
    </source>
</evidence>
<gene>
    <name evidence="3" type="ORF">DDQ50_11410</name>
</gene>
<dbReference type="Pfam" id="PF00085">
    <property type="entry name" value="Thioredoxin"/>
    <property type="match status" value="1"/>
</dbReference>
<feature type="domain" description="Thioredoxin" evidence="2">
    <location>
        <begin position="31"/>
        <end position="140"/>
    </location>
</feature>
<keyword evidence="1" id="KW-0472">Membrane</keyword>
<dbReference type="Proteomes" id="UP000244893">
    <property type="component" value="Unassembled WGS sequence"/>
</dbReference>
<comment type="caution">
    <text evidence="3">The sequence shown here is derived from an EMBL/GenBank/DDBJ whole genome shotgun (WGS) entry which is preliminary data.</text>
</comment>
<evidence type="ECO:0000259" key="2">
    <source>
        <dbReference type="PROSITE" id="PS51352"/>
    </source>
</evidence>
<keyword evidence="1" id="KW-1133">Transmembrane helix</keyword>
<dbReference type="EMBL" id="QEOP01000002">
    <property type="protein sequence ID" value="PVZ94328.1"/>
    <property type="molecule type" value="Genomic_DNA"/>
</dbReference>
<protein>
    <submittedName>
        <fullName evidence="3">Thioredoxin</fullName>
    </submittedName>
</protein>
<organism evidence="3 4">
    <name type="scientific">Amnibacterium flavum</name>
    <dbReference type="NCBI Taxonomy" id="2173173"/>
    <lineage>
        <taxon>Bacteria</taxon>
        <taxon>Bacillati</taxon>
        <taxon>Actinomycetota</taxon>
        <taxon>Actinomycetes</taxon>
        <taxon>Micrococcales</taxon>
        <taxon>Microbacteriaceae</taxon>
        <taxon>Amnibacterium</taxon>
    </lineage>
</organism>